<dbReference type="AlphaFoldDB" id="A0A2H3TS51"/>
<name>A0A2H3TS51_FUSOX</name>
<dbReference type="VEuPathDB" id="FungiDB:FOIG_00073"/>
<dbReference type="VEuPathDB" id="FungiDB:HZS61_000115"/>
<dbReference type="VEuPathDB" id="FungiDB:FOZG_00243"/>
<dbReference type="VEuPathDB" id="FungiDB:FOC4_g10007449"/>
<sequence length="212" mass="23051">MTTSVTEITPTLRGLEAEHAEMKDVGSDINTEDGMDMDSDDDMEDDMDMDSDDDMEDDMDMNSDDDMEDGMDMNSDDDMENGIEVATQDDPRELADATGGQSPCVAMLQIPGSESTVLQVKARCTSQSRLEIEAYIIIEGHSKRIIGQASQLLAREADTECFFTATQGSSIGLTLPIPGYLGGVLRAEARWDSRFGLEMTCGISNAAACLEF</sequence>
<dbReference type="VEuPathDB" id="FungiDB:FOMG_00236"/>
<feature type="compositionally biased region" description="Acidic residues" evidence="1">
    <location>
        <begin position="30"/>
        <end position="67"/>
    </location>
</feature>
<organism evidence="2 3">
    <name type="scientific">Fusarium oxysporum</name>
    <name type="common">Fusarium vascular wilt</name>
    <dbReference type="NCBI Taxonomy" id="5507"/>
    <lineage>
        <taxon>Eukaryota</taxon>
        <taxon>Fungi</taxon>
        <taxon>Dikarya</taxon>
        <taxon>Ascomycota</taxon>
        <taxon>Pezizomycotina</taxon>
        <taxon>Sordariomycetes</taxon>
        <taxon>Hypocreomycetidae</taxon>
        <taxon>Hypocreales</taxon>
        <taxon>Nectriaceae</taxon>
        <taxon>Fusarium</taxon>
        <taxon>Fusarium oxysporum species complex</taxon>
    </lineage>
</organism>
<gene>
    <name evidence="2" type="ORF">FRV6_08816</name>
</gene>
<dbReference type="VEuPathDB" id="FungiDB:FOXG_11007"/>
<reference evidence="3" key="1">
    <citation type="submission" date="2016-09" db="EMBL/GenBank/DDBJ databases">
        <authorList>
            <person name="Guldener U."/>
        </authorList>
    </citation>
    <scope>NUCLEOTIDE SEQUENCE [LARGE SCALE GENOMIC DNA]</scope>
    <source>
        <strain evidence="3">V64-1</strain>
    </source>
</reference>
<accession>A0A2H3TS51</accession>
<dbReference type="Pfam" id="PF00922">
    <property type="entry name" value="Phosphoprotein"/>
    <property type="match status" value="1"/>
</dbReference>
<dbReference type="OrthoDB" id="10323282at2759"/>
<dbReference type="EMBL" id="FMJY01000005">
    <property type="protein sequence ID" value="SCO84689.1"/>
    <property type="molecule type" value="Genomic_DNA"/>
</dbReference>
<feature type="compositionally biased region" description="Basic and acidic residues" evidence="1">
    <location>
        <begin position="15"/>
        <end position="26"/>
    </location>
</feature>
<evidence type="ECO:0000313" key="3">
    <source>
        <dbReference type="Proteomes" id="UP000219369"/>
    </source>
</evidence>
<protein>
    <submittedName>
        <fullName evidence="2">Uncharacterized protein</fullName>
    </submittedName>
</protein>
<feature type="region of interest" description="Disordered" evidence="1">
    <location>
        <begin position="1"/>
        <end position="67"/>
    </location>
</feature>
<dbReference type="Proteomes" id="UP000219369">
    <property type="component" value="Unassembled WGS sequence"/>
</dbReference>
<evidence type="ECO:0000313" key="2">
    <source>
        <dbReference type="EMBL" id="SCO84689.1"/>
    </source>
</evidence>
<evidence type="ECO:0000256" key="1">
    <source>
        <dbReference type="SAM" id="MobiDB-lite"/>
    </source>
</evidence>
<proteinExistence type="predicted"/>
<dbReference type="VEuPathDB" id="FungiDB:FOC1_g10013366"/>